<proteinExistence type="predicted"/>
<reference evidence="2" key="1">
    <citation type="journal article" date="2010" name="Genome Biol.">
        <title>Genome sequence of the necrotrophic plant pathogen Pythium ultimum reveals original pathogenicity mechanisms and effector repertoire.</title>
        <authorList>
            <person name="Levesque C.A."/>
            <person name="Brouwer H."/>
            <person name="Cano L."/>
            <person name="Hamilton J.P."/>
            <person name="Holt C."/>
            <person name="Huitema E."/>
            <person name="Raffaele S."/>
            <person name="Robideau G.P."/>
            <person name="Thines M."/>
            <person name="Win J."/>
            <person name="Zerillo M.M."/>
            <person name="Beakes G.W."/>
            <person name="Boore J.L."/>
            <person name="Busam D."/>
            <person name="Dumas B."/>
            <person name="Ferriera S."/>
            <person name="Fuerstenberg S.I."/>
            <person name="Gachon C.M."/>
            <person name="Gaulin E."/>
            <person name="Govers F."/>
            <person name="Grenville-Briggs L."/>
            <person name="Horner N."/>
            <person name="Hostetler J."/>
            <person name="Jiang R.H."/>
            <person name="Johnson J."/>
            <person name="Krajaejun T."/>
            <person name="Lin H."/>
            <person name="Meijer H.J."/>
            <person name="Moore B."/>
            <person name="Morris P."/>
            <person name="Phuntmart V."/>
            <person name="Puiu D."/>
            <person name="Shetty J."/>
            <person name="Stajich J.E."/>
            <person name="Tripathy S."/>
            <person name="Wawra S."/>
            <person name="van West P."/>
            <person name="Whitty B.R."/>
            <person name="Coutinho P.M."/>
            <person name="Henrissat B."/>
            <person name="Martin F."/>
            <person name="Thomas P.D."/>
            <person name="Tyler B.M."/>
            <person name="De Vries R.P."/>
            <person name="Kamoun S."/>
            <person name="Yandell M."/>
            <person name="Tisserat N."/>
            <person name="Buell C.R."/>
        </authorList>
    </citation>
    <scope>NUCLEOTIDE SEQUENCE</scope>
    <source>
        <strain evidence="2">DAOM:BR144</strain>
    </source>
</reference>
<evidence type="ECO:0000313" key="1">
    <source>
        <dbReference type="EnsemblProtists" id="PYU1_T004550"/>
    </source>
</evidence>
<dbReference type="EMBL" id="GL376631">
    <property type="status" value="NOT_ANNOTATED_CDS"/>
    <property type="molecule type" value="Genomic_DNA"/>
</dbReference>
<dbReference type="HOGENOM" id="CLU_2693240_0_0_1"/>
<accession>K3WHV8</accession>
<sequence>MEVVGVGIVAVDIIDEVAEFPKAQLGSSCHWMGTSSDPTKDSEAAFAHSELAKSGVDCSTCTILPNGSTPMSVS</sequence>
<dbReference type="STRING" id="431595.K3WHV8"/>
<reference evidence="1" key="3">
    <citation type="submission" date="2015-02" db="UniProtKB">
        <authorList>
            <consortium name="EnsemblProtists"/>
        </authorList>
    </citation>
    <scope>IDENTIFICATION</scope>
    <source>
        <strain evidence="1">DAOM BR144</strain>
    </source>
</reference>
<dbReference type="InParanoid" id="K3WHV8"/>
<evidence type="ECO:0000313" key="2">
    <source>
        <dbReference type="Proteomes" id="UP000019132"/>
    </source>
</evidence>
<dbReference type="AlphaFoldDB" id="K3WHV8"/>
<dbReference type="InterPro" id="IPR029056">
    <property type="entry name" value="Ribokinase-like"/>
</dbReference>
<dbReference type="Gene3D" id="3.40.1190.20">
    <property type="match status" value="1"/>
</dbReference>
<dbReference type="EnsemblProtists" id="PYU1_T004550">
    <property type="protein sequence ID" value="PYU1_T004550"/>
    <property type="gene ID" value="PYU1_G004539"/>
</dbReference>
<reference evidence="2" key="2">
    <citation type="submission" date="2010-04" db="EMBL/GenBank/DDBJ databases">
        <authorList>
            <person name="Buell R."/>
            <person name="Hamilton J."/>
            <person name="Hostetler J."/>
        </authorList>
    </citation>
    <scope>NUCLEOTIDE SEQUENCE [LARGE SCALE GENOMIC DNA]</scope>
    <source>
        <strain evidence="2">DAOM:BR144</strain>
    </source>
</reference>
<name>K3WHV8_GLOUD</name>
<dbReference type="VEuPathDB" id="FungiDB:PYU1_G004539"/>
<keyword evidence="2" id="KW-1185">Reference proteome</keyword>
<dbReference type="Proteomes" id="UP000019132">
    <property type="component" value="Unassembled WGS sequence"/>
</dbReference>
<protein>
    <submittedName>
        <fullName evidence="1">Uncharacterized protein</fullName>
    </submittedName>
</protein>
<organism evidence="1 2">
    <name type="scientific">Globisporangium ultimum (strain ATCC 200006 / CBS 805.95 / DAOM BR144)</name>
    <name type="common">Pythium ultimum</name>
    <dbReference type="NCBI Taxonomy" id="431595"/>
    <lineage>
        <taxon>Eukaryota</taxon>
        <taxon>Sar</taxon>
        <taxon>Stramenopiles</taxon>
        <taxon>Oomycota</taxon>
        <taxon>Peronosporomycetes</taxon>
        <taxon>Pythiales</taxon>
        <taxon>Pythiaceae</taxon>
        <taxon>Globisporangium</taxon>
    </lineage>
</organism>